<dbReference type="EC" id="2.4.1.18" evidence="3"/>
<sequence>MPLNILDYDPYLEPFKEDLSLRLFEFARTKKRLLGTDGSLVDFANGYKYFGFQQESKHWTFREWAPNAKRAWLVGDFNNWENNFELKQAYGGTWEISIPGMLPVGSKVKVKLLLPSGETVYRVPSYIMFAVPNERHELDGVIVQPKYDWKNKAPQLKEAPLIYEAHIGISTEEYKINSYKEFTRDVLPRIKKAGYNTIQLMAIMEHPLYASFGYQVSNFFAISSRFGRPEDLMELIDQAHGMGLRVLLDVVHSHAVKNIEDGLNYFDGTENQYFHEGERGNHPAWKTKLFNYGKDEVIHFLLSNLKFWLDTYHFDGFRFDGVTSMLYHDHGLGTAFTDYSKYFSLNTDIEAVTYLMLANELTHLFNPSATTIAEDMSAMPGMALPISSGGISFDYRLSMGIPDFWIKQLKEKTDNSLDLLSLWWELTTRRPGEKNIGYSESHDQALVGDKTIMMWLADEEIYWKMDLNSQSLKIDRAIALHKLIRLITFSLAGEGYLNFMGNEFGHPEWLDFPRQENHDDFQHARRQWSLADNKDLRFQYLLAFDQAMINLERYYKFLESPEPVQQLWIENSDKLLAYQKGQLLFVFNFHPSYEQELQLQFSDKPELIFDSDDQNFGGFGPRSSFGWSKGHLNLILEPRTAMVFRIKE</sequence>
<dbReference type="InterPro" id="IPR014756">
    <property type="entry name" value="Ig_E-set"/>
</dbReference>
<dbReference type="InterPro" id="IPR013783">
    <property type="entry name" value="Ig-like_fold"/>
</dbReference>
<dbReference type="Gene3D" id="3.20.20.80">
    <property type="entry name" value="Glycosidases"/>
    <property type="match status" value="1"/>
</dbReference>
<dbReference type="InterPro" id="IPR004193">
    <property type="entry name" value="Glyco_hydro_13_N"/>
</dbReference>
<dbReference type="Pfam" id="PF02806">
    <property type="entry name" value="Alpha-amylase_C"/>
    <property type="match status" value="1"/>
</dbReference>
<evidence type="ECO:0000313" key="8">
    <source>
        <dbReference type="EMBL" id="KSU07398.1"/>
    </source>
</evidence>
<evidence type="ECO:0000259" key="7">
    <source>
        <dbReference type="SMART" id="SM00642"/>
    </source>
</evidence>
<feature type="domain" description="Glycosyl hydrolase family 13 catalytic" evidence="7">
    <location>
        <begin position="168"/>
        <end position="531"/>
    </location>
</feature>
<reference evidence="9" key="1">
    <citation type="submission" date="2015-10" db="EMBL/GenBank/DDBJ databases">
        <title>Draft Genome Sequences of 11 Lactococcus lactis subspecies cremoris strains.</title>
        <authorList>
            <person name="Wels M."/>
            <person name="Backus L."/>
            <person name="Boekhorst J."/>
            <person name="Dijkstra A."/>
            <person name="Beerthuizen M."/>
            <person name="Kelly W."/>
            <person name="Siezen R."/>
            <person name="Bachmann H."/>
            <person name="Van Hijum S."/>
        </authorList>
    </citation>
    <scope>NUCLEOTIDE SEQUENCE [LARGE SCALE GENOMIC DNA]</scope>
    <source>
        <strain evidence="9">LMG8520</strain>
    </source>
</reference>
<feature type="active site" description="Proton donor" evidence="6">
    <location>
        <position position="374"/>
    </location>
</feature>
<organism evidence="8 9">
    <name type="scientific">Lactococcus lactis subsp. lactis</name>
    <name type="common">Streptococcus lactis</name>
    <dbReference type="NCBI Taxonomy" id="1360"/>
    <lineage>
        <taxon>Bacteria</taxon>
        <taxon>Bacillati</taxon>
        <taxon>Bacillota</taxon>
        <taxon>Bacilli</taxon>
        <taxon>Lactobacillales</taxon>
        <taxon>Streptococcaceae</taxon>
        <taxon>Lactococcus</taxon>
    </lineage>
</organism>
<dbReference type="InterPro" id="IPR006047">
    <property type="entry name" value="GH13_cat_dom"/>
</dbReference>
<comment type="caution">
    <text evidence="8">The sequence shown here is derived from an EMBL/GenBank/DDBJ whole genome shotgun (WGS) entry which is preliminary data.</text>
</comment>
<dbReference type="CDD" id="cd11321">
    <property type="entry name" value="AmyAc_bac_euk_BE"/>
    <property type="match status" value="1"/>
</dbReference>
<dbReference type="InterPro" id="IPR013780">
    <property type="entry name" value="Glyco_hydro_b"/>
</dbReference>
<gene>
    <name evidence="8" type="ORF">LMG8520_1942</name>
</gene>
<evidence type="ECO:0000313" key="9">
    <source>
        <dbReference type="Proteomes" id="UP000054230"/>
    </source>
</evidence>
<dbReference type="GO" id="GO:0005737">
    <property type="term" value="C:cytoplasm"/>
    <property type="evidence" value="ECO:0007669"/>
    <property type="project" value="TreeGrafter"/>
</dbReference>
<dbReference type="FunFam" id="3.20.20.80:FF:000001">
    <property type="entry name" value="1,4-alpha-glucan branching enzyme"/>
    <property type="match status" value="1"/>
</dbReference>
<comment type="similarity">
    <text evidence="2">Belongs to the glycosyl hydrolase 13 family. GlgB subfamily.</text>
</comment>
<dbReference type="Pfam" id="PF00128">
    <property type="entry name" value="Alpha-amylase"/>
    <property type="match status" value="1"/>
</dbReference>
<evidence type="ECO:0000256" key="3">
    <source>
        <dbReference type="ARBA" id="ARBA00012541"/>
    </source>
</evidence>
<dbReference type="GO" id="GO:0005978">
    <property type="term" value="P:glycogen biosynthetic process"/>
    <property type="evidence" value="ECO:0007669"/>
    <property type="project" value="InterPro"/>
</dbReference>
<evidence type="ECO:0000256" key="2">
    <source>
        <dbReference type="ARBA" id="ARBA00009000"/>
    </source>
</evidence>
<dbReference type="PIRSF" id="PIRSF000463">
    <property type="entry name" value="GlgB"/>
    <property type="match status" value="1"/>
</dbReference>
<dbReference type="PATRIC" id="fig|1360.106.peg.2312"/>
<comment type="catalytic activity">
    <reaction evidence="1">
        <text>Transfers a segment of a (1-&gt;4)-alpha-D-glucan chain to a primary hydroxy group in a similar glucan chain.</text>
        <dbReference type="EC" id="2.4.1.18"/>
    </reaction>
</comment>
<dbReference type="Gene3D" id="2.60.40.10">
    <property type="entry name" value="Immunoglobulins"/>
    <property type="match status" value="1"/>
</dbReference>
<feature type="active site" description="Nucleophile" evidence="6">
    <location>
        <position position="320"/>
    </location>
</feature>
<evidence type="ECO:0000256" key="6">
    <source>
        <dbReference type="PIRSR" id="PIRSR000463-1"/>
    </source>
</evidence>
<dbReference type="SMART" id="SM00642">
    <property type="entry name" value="Aamy"/>
    <property type="match status" value="1"/>
</dbReference>
<dbReference type="SUPFAM" id="SSF51445">
    <property type="entry name" value="(Trans)glycosidases"/>
    <property type="match status" value="1"/>
</dbReference>
<dbReference type="InterPro" id="IPR037439">
    <property type="entry name" value="Branching_enzy"/>
</dbReference>
<dbReference type="EMBL" id="LKLP01000089">
    <property type="protein sequence ID" value="KSU07398.1"/>
    <property type="molecule type" value="Genomic_DNA"/>
</dbReference>
<dbReference type="SUPFAM" id="SSF81296">
    <property type="entry name" value="E set domains"/>
    <property type="match status" value="1"/>
</dbReference>
<dbReference type="SUPFAM" id="SSF51011">
    <property type="entry name" value="Glycosyl hydrolase domain"/>
    <property type="match status" value="1"/>
</dbReference>
<name>A0A0V8D1D4_LACLL</name>
<dbReference type="CDD" id="cd02854">
    <property type="entry name" value="E_set_GBE_euk_N"/>
    <property type="match status" value="1"/>
</dbReference>
<dbReference type="GO" id="GO:0043169">
    <property type="term" value="F:cation binding"/>
    <property type="evidence" value="ECO:0007669"/>
    <property type="project" value="InterPro"/>
</dbReference>
<dbReference type="GO" id="GO:0003844">
    <property type="term" value="F:1,4-alpha-glucan branching enzyme activity"/>
    <property type="evidence" value="ECO:0007669"/>
    <property type="project" value="UniProtKB-EC"/>
</dbReference>
<dbReference type="PANTHER" id="PTHR43651">
    <property type="entry name" value="1,4-ALPHA-GLUCAN-BRANCHING ENZYME"/>
    <property type="match status" value="1"/>
</dbReference>
<dbReference type="Pfam" id="PF02922">
    <property type="entry name" value="CBM_48"/>
    <property type="match status" value="1"/>
</dbReference>
<dbReference type="PANTHER" id="PTHR43651:SF3">
    <property type="entry name" value="1,4-ALPHA-GLUCAN-BRANCHING ENZYME"/>
    <property type="match status" value="1"/>
</dbReference>
<dbReference type="GO" id="GO:0004553">
    <property type="term" value="F:hydrolase activity, hydrolyzing O-glycosyl compounds"/>
    <property type="evidence" value="ECO:0007669"/>
    <property type="project" value="InterPro"/>
</dbReference>
<dbReference type="Proteomes" id="UP000054230">
    <property type="component" value="Unassembled WGS sequence"/>
</dbReference>
<keyword evidence="5" id="KW-0808">Transferase</keyword>
<keyword evidence="4" id="KW-0328">Glycosyltransferase</keyword>
<evidence type="ECO:0000256" key="4">
    <source>
        <dbReference type="ARBA" id="ARBA00022676"/>
    </source>
</evidence>
<dbReference type="InterPro" id="IPR006048">
    <property type="entry name" value="A-amylase/branching_C"/>
</dbReference>
<protein>
    <recommendedName>
        <fullName evidence="3">1,4-alpha-glucan branching enzyme</fullName>
        <ecNumber evidence="3">2.4.1.18</ecNumber>
    </recommendedName>
</protein>
<dbReference type="Gene3D" id="2.60.40.1180">
    <property type="entry name" value="Golgi alpha-mannosidase II"/>
    <property type="match status" value="1"/>
</dbReference>
<dbReference type="InterPro" id="IPR017853">
    <property type="entry name" value="GH"/>
</dbReference>
<dbReference type="AlphaFoldDB" id="A0A0V8D1D4"/>
<proteinExistence type="inferred from homology"/>
<evidence type="ECO:0000256" key="1">
    <source>
        <dbReference type="ARBA" id="ARBA00000826"/>
    </source>
</evidence>
<accession>A0A0V8D1D4</accession>
<dbReference type="RefSeq" id="WP_058210145.1">
    <property type="nucleotide sequence ID" value="NZ_LKLP01000089.1"/>
</dbReference>
<evidence type="ECO:0000256" key="5">
    <source>
        <dbReference type="ARBA" id="ARBA00022679"/>
    </source>
</evidence>